<name>A0A9Q3FK80_9BASI</name>
<evidence type="ECO:0000256" key="1">
    <source>
        <dbReference type="SAM" id="MobiDB-lite"/>
    </source>
</evidence>
<protein>
    <submittedName>
        <fullName evidence="2">Uncharacterized protein</fullName>
    </submittedName>
</protein>
<keyword evidence="3" id="KW-1185">Reference proteome</keyword>
<reference evidence="2" key="1">
    <citation type="submission" date="2021-03" db="EMBL/GenBank/DDBJ databases">
        <title>Draft genome sequence of rust myrtle Austropuccinia psidii MF-1, a brazilian biotype.</title>
        <authorList>
            <person name="Quecine M.C."/>
            <person name="Pachon D.M.R."/>
            <person name="Bonatelli M.L."/>
            <person name="Correr F.H."/>
            <person name="Franceschini L.M."/>
            <person name="Leite T.F."/>
            <person name="Margarido G.R.A."/>
            <person name="Almeida C.A."/>
            <person name="Ferrarezi J.A."/>
            <person name="Labate C.A."/>
        </authorList>
    </citation>
    <scope>NUCLEOTIDE SEQUENCE</scope>
    <source>
        <strain evidence="2">MF-1</strain>
    </source>
</reference>
<organism evidence="2 3">
    <name type="scientific">Austropuccinia psidii MF-1</name>
    <dbReference type="NCBI Taxonomy" id="1389203"/>
    <lineage>
        <taxon>Eukaryota</taxon>
        <taxon>Fungi</taxon>
        <taxon>Dikarya</taxon>
        <taxon>Basidiomycota</taxon>
        <taxon>Pucciniomycotina</taxon>
        <taxon>Pucciniomycetes</taxon>
        <taxon>Pucciniales</taxon>
        <taxon>Sphaerophragmiaceae</taxon>
        <taxon>Austropuccinia</taxon>
    </lineage>
</organism>
<proteinExistence type="predicted"/>
<dbReference type="Proteomes" id="UP000765509">
    <property type="component" value="Unassembled WGS sequence"/>
</dbReference>
<dbReference type="AlphaFoldDB" id="A0A9Q3FK80"/>
<dbReference type="EMBL" id="AVOT02043211">
    <property type="protein sequence ID" value="MBW0538622.1"/>
    <property type="molecule type" value="Genomic_DNA"/>
</dbReference>
<evidence type="ECO:0000313" key="2">
    <source>
        <dbReference type="EMBL" id="MBW0538622.1"/>
    </source>
</evidence>
<accession>A0A9Q3FK80</accession>
<feature type="region of interest" description="Disordered" evidence="1">
    <location>
        <begin position="71"/>
        <end position="109"/>
    </location>
</feature>
<evidence type="ECO:0000313" key="3">
    <source>
        <dbReference type="Proteomes" id="UP000765509"/>
    </source>
</evidence>
<gene>
    <name evidence="2" type="ORF">O181_078337</name>
</gene>
<comment type="caution">
    <text evidence="2">The sequence shown here is derived from an EMBL/GenBank/DDBJ whole genome shotgun (WGS) entry which is preliminary data.</text>
</comment>
<sequence>MIDGKELREILLTLSFTFQFNRNLNRGLEGYESSSSYPQNPQRLSMMENGKQDLKPSFTLGSTWVNLPEDMSKRDTFKRPYGNHKRLESKQEVQNTGGKGSKNKGESIHYPIHRKTFNPQREYSDNFRLTWRKPTRLPHAFTPLKHQKISGQEFPISTIPGSLQ</sequence>